<dbReference type="Proteomes" id="UP000005203">
    <property type="component" value="Linkage group LG6"/>
</dbReference>
<dbReference type="Gene3D" id="3.40.50.150">
    <property type="entry name" value="Vaccinia Virus protein VP39"/>
    <property type="match status" value="1"/>
</dbReference>
<dbReference type="GO" id="GO:0070876">
    <property type="term" value="C:SOSS complex"/>
    <property type="evidence" value="ECO:0007669"/>
    <property type="project" value="InterPro"/>
</dbReference>
<evidence type="ECO:0000256" key="2">
    <source>
        <dbReference type="ARBA" id="ARBA00041374"/>
    </source>
</evidence>
<evidence type="ECO:0000256" key="1">
    <source>
        <dbReference type="ARBA" id="ARBA00009741"/>
    </source>
</evidence>
<dbReference type="KEGG" id="ame:726163"/>
<feature type="region of interest" description="Disordered" evidence="3">
    <location>
        <begin position="39"/>
        <end position="59"/>
    </location>
</feature>
<evidence type="ECO:0000313" key="5">
    <source>
        <dbReference type="EnsemblMetazoa" id="XP_006571049"/>
    </source>
</evidence>
<feature type="compositionally biased region" description="Polar residues" evidence="3">
    <location>
        <begin position="39"/>
        <end position="56"/>
    </location>
</feature>
<dbReference type="PROSITE" id="PS00092">
    <property type="entry name" value="N6_MTASE"/>
    <property type="match status" value="1"/>
</dbReference>
<accession>A0A7M7H098</accession>
<evidence type="ECO:0000313" key="7">
    <source>
        <dbReference type="RefSeq" id="XP_006571049.1"/>
    </source>
</evidence>
<name>A0A7M7H098_APIME</name>
<evidence type="ECO:0000256" key="3">
    <source>
        <dbReference type="SAM" id="MobiDB-lite"/>
    </source>
</evidence>
<dbReference type="Pfam" id="PF05175">
    <property type="entry name" value="MTS"/>
    <property type="match status" value="1"/>
</dbReference>
<evidence type="ECO:0000313" key="6">
    <source>
        <dbReference type="Proteomes" id="UP000005203"/>
    </source>
</evidence>
<dbReference type="InterPro" id="IPR029063">
    <property type="entry name" value="SAM-dependent_MTases_sf"/>
</dbReference>
<dbReference type="EnsemblMetazoa" id="XM_006570986">
    <property type="protein sequence ID" value="XP_006571049"/>
    <property type="gene ID" value="LOC726163"/>
</dbReference>
<reference evidence="7" key="2">
    <citation type="submission" date="2025-04" db="UniProtKB">
        <authorList>
            <consortium name="RefSeq"/>
        </authorList>
    </citation>
    <scope>IDENTIFICATION</scope>
    <source>
        <strain evidence="7">DH4</strain>
        <tissue evidence="7">Whole body</tissue>
    </source>
</reference>
<dbReference type="PANTHER" id="PTHR23290">
    <property type="entry name" value="RRNA N6-ADENOSINE-METHYLTRANSFERASE METTL5"/>
    <property type="match status" value="1"/>
</dbReference>
<dbReference type="OrthoDB" id="419617at2759"/>
<dbReference type="InterPro" id="IPR031821">
    <property type="entry name" value="SOSSC"/>
</dbReference>
<dbReference type="GO" id="GO:0003676">
    <property type="term" value="F:nucleic acid binding"/>
    <property type="evidence" value="ECO:0007669"/>
    <property type="project" value="InterPro"/>
</dbReference>
<dbReference type="Pfam" id="PF15925">
    <property type="entry name" value="SOSSC"/>
    <property type="match status" value="1"/>
</dbReference>
<gene>
    <name evidence="7" type="primary">LOC726163</name>
</gene>
<dbReference type="GO" id="GO:0008988">
    <property type="term" value="F:rRNA (adenine-N6-)-methyltransferase activity"/>
    <property type="evidence" value="ECO:0007669"/>
    <property type="project" value="TreeGrafter"/>
</dbReference>
<dbReference type="GeneID" id="726163"/>
<dbReference type="CDD" id="cd02440">
    <property type="entry name" value="AdoMet_MTases"/>
    <property type="match status" value="1"/>
</dbReference>
<keyword evidence="6" id="KW-1185">Reference proteome</keyword>
<protein>
    <recommendedName>
        <fullName evidence="2">Methyltransferase-like protein 5</fullName>
    </recommendedName>
</protein>
<dbReference type="InterPro" id="IPR051720">
    <property type="entry name" value="rRNA_MeTrfase/Polyamine_Synth"/>
</dbReference>
<feature type="domain" description="Methyltransferase small" evidence="4">
    <location>
        <begin position="154"/>
        <end position="249"/>
    </location>
</feature>
<proteinExistence type="inferred from homology"/>
<dbReference type="InterPro" id="IPR007848">
    <property type="entry name" value="Small_mtfrase_dom"/>
</dbReference>
<dbReference type="RefSeq" id="XP_006571049.1">
    <property type="nucleotide sequence ID" value="XM_006570986.3"/>
</dbReference>
<dbReference type="GO" id="GO:0006281">
    <property type="term" value="P:DNA repair"/>
    <property type="evidence" value="ECO:0007669"/>
    <property type="project" value="InterPro"/>
</dbReference>
<evidence type="ECO:0000259" key="4">
    <source>
        <dbReference type="Pfam" id="PF05175"/>
    </source>
</evidence>
<dbReference type="SUPFAM" id="SSF53335">
    <property type="entry name" value="S-adenosyl-L-methionine-dependent methyltransferases"/>
    <property type="match status" value="1"/>
</dbReference>
<organism evidence="5">
    <name type="scientific">Apis mellifera</name>
    <name type="common">Honeybee</name>
    <dbReference type="NCBI Taxonomy" id="7460"/>
    <lineage>
        <taxon>Eukaryota</taxon>
        <taxon>Metazoa</taxon>
        <taxon>Ecdysozoa</taxon>
        <taxon>Arthropoda</taxon>
        <taxon>Hexapoda</taxon>
        <taxon>Insecta</taxon>
        <taxon>Pterygota</taxon>
        <taxon>Neoptera</taxon>
        <taxon>Endopterygota</taxon>
        <taxon>Hymenoptera</taxon>
        <taxon>Apocrita</taxon>
        <taxon>Aculeata</taxon>
        <taxon>Apoidea</taxon>
        <taxon>Anthophila</taxon>
        <taxon>Apidae</taxon>
        <taxon>Apis</taxon>
    </lineage>
</organism>
<dbReference type="PANTHER" id="PTHR23290:SF0">
    <property type="entry name" value="RRNA N6-ADENOSINE-METHYLTRANSFERASE METTL5"/>
    <property type="match status" value="1"/>
</dbReference>
<sequence>MAFSQSNSRELQNRKILEELQLKKQMLLKQGVAPTLNTSLVTSTGSPSNLPSTQPSDGVAMSASQRAALHNAHAASSGYFVTQDSSFGNLILPVLPRFDTLIKMANIQLRELEEYLQQLDGFDKPKILLEQYCTSAHIASRMLYCAEVQFNDIEGHSVGDLGCGCGVLSLGAQMLGASHVIGFEIDSDALKIQSKNCNEIDLFVETVQCDVLQYLPGRFEKYFDTIIMNPPFGTKHNTGTDMKFLKVATKLASNTVYSLHKTSTRNYVLQKAAQYGAKGKVIAELRYDLPKAYKFHKKMSVDVQVDFIRFELNY</sequence>
<dbReference type="AlphaFoldDB" id="A0A7M7H098"/>
<comment type="similarity">
    <text evidence="1">Belongs to the methyltransferase superfamily. PrmA family.</text>
</comment>
<accession>A0A8B6Z8Y9</accession>
<reference evidence="5" key="1">
    <citation type="submission" date="2021-01" db="UniProtKB">
        <authorList>
            <consortium name="EnsemblMetazoa"/>
        </authorList>
    </citation>
    <scope>IDENTIFICATION</scope>
    <source>
        <strain evidence="5">DH4</strain>
    </source>
</reference>
<dbReference type="InterPro" id="IPR002052">
    <property type="entry name" value="DNA_methylase_N6_adenine_CS"/>
</dbReference>